<comment type="caution">
    <text evidence="2">The sequence shown here is derived from an EMBL/GenBank/DDBJ whole genome shotgun (WGS) entry which is preliminary data.</text>
</comment>
<protein>
    <submittedName>
        <fullName evidence="2">WG repeat-containing protein</fullName>
    </submittedName>
</protein>
<evidence type="ECO:0000313" key="2">
    <source>
        <dbReference type="EMBL" id="MBT1705080.1"/>
    </source>
</evidence>
<dbReference type="EMBL" id="JAHESD010000046">
    <property type="protein sequence ID" value="MBT1705080.1"/>
    <property type="molecule type" value="Genomic_DNA"/>
</dbReference>
<organism evidence="2 3">
    <name type="scientific">Chryseosolibacter indicus</name>
    <dbReference type="NCBI Taxonomy" id="2782351"/>
    <lineage>
        <taxon>Bacteria</taxon>
        <taxon>Pseudomonadati</taxon>
        <taxon>Bacteroidota</taxon>
        <taxon>Cytophagia</taxon>
        <taxon>Cytophagales</taxon>
        <taxon>Chryseotaleaceae</taxon>
        <taxon>Chryseosolibacter</taxon>
    </lineage>
</organism>
<dbReference type="RefSeq" id="WP_254155037.1">
    <property type="nucleotide sequence ID" value="NZ_JAHESD010000046.1"/>
</dbReference>
<gene>
    <name evidence="2" type="ORF">KK060_17435</name>
</gene>
<dbReference type="InterPro" id="IPR032774">
    <property type="entry name" value="WG_beta_rep"/>
</dbReference>
<keyword evidence="3" id="KW-1185">Reference proteome</keyword>
<dbReference type="Proteomes" id="UP000772618">
    <property type="component" value="Unassembled WGS sequence"/>
</dbReference>
<name>A0ABS5VW75_9BACT</name>
<evidence type="ECO:0000313" key="3">
    <source>
        <dbReference type="Proteomes" id="UP000772618"/>
    </source>
</evidence>
<feature type="chain" id="PRO_5046189465" evidence="1">
    <location>
        <begin position="22"/>
        <end position="716"/>
    </location>
</feature>
<evidence type="ECO:0000256" key="1">
    <source>
        <dbReference type="SAM" id="SignalP"/>
    </source>
</evidence>
<sequence>MSRFFLAFITFLLLICQASPAKPFGPSLNADFNRYQENGKVGLKNQKGDILIPAKYDALGWSNGEFSVVENVIGYQLNGYWGLISLNNNRVTKNEFVDLSPGSGNIIVARKKLPNSVTIKTGCLTPTGKVIVPFLYDGLSVTALRAIVYDRNGLQFKHGLIDFNNKVLIPLNYQAIYPLGSLRFGVVAFDNKTAIFSDDGKQLTTFTIDSISSFKKNYAVIYQNHKQGLINRDGQIKLEPAYREVVIEDNGTVKVRQADGWLFLKGDNKLIREFRADSIEPALQNLYKIKTIGKVQLADKDFKPLTNHLVSSVGPFNKGKAIYKLHDNMGLLKSDGTIVIEAKYNNFIFDDDRIRASFVRSNTTEWCLLDTLGKSLTERKYDFIAPYNGAFYPVKRKDYWGGLNKQGKEIIACVHDSIKQYLDNYIIVKFKGQYGIINTNENWIVAPQRNQLELVSNERYLERSTPNTFLKSMKSELIYFTENKVVSKADHLLEYLSTGAIYKINLNGLIADRFYQPEGVEEIFTESEEYRAIKKDGKYGFIDSRSRLRIANRYDNVRPFNEGLAPIKLLGRWGFINKEDRIAVQPLYDDVSPFKNGFSVVRKGDMFGLIDKTGKLILPVRYEAIDVLPTKRFLIKQNGLFGAVDSNGRVILTTKYQSVKDLANDYLIVEYDNKWGVISTKGISTIPLIYDGILYDKFHDEFLALKRSEWQVAQIQ</sequence>
<keyword evidence="1" id="KW-0732">Signal</keyword>
<reference evidence="2 3" key="1">
    <citation type="submission" date="2021-05" db="EMBL/GenBank/DDBJ databases">
        <title>A Polyphasic approach of four new species of the genus Ohtaekwangia: Ohtaekwangia histidinii sp. nov., Ohtaekwangia cretensis sp. nov., Ohtaekwangia indiensis sp. nov., Ohtaekwangia reichenbachii sp. nov. from diverse environment.</title>
        <authorList>
            <person name="Octaviana S."/>
        </authorList>
    </citation>
    <scope>NUCLEOTIDE SEQUENCE [LARGE SCALE GENOMIC DNA]</scope>
    <source>
        <strain evidence="2 3">PWU20</strain>
    </source>
</reference>
<proteinExistence type="predicted"/>
<feature type="signal peptide" evidence="1">
    <location>
        <begin position="1"/>
        <end position="21"/>
    </location>
</feature>
<dbReference type="PANTHER" id="PTHR37841">
    <property type="entry name" value="GLR2918 PROTEIN"/>
    <property type="match status" value="1"/>
</dbReference>
<dbReference type="PANTHER" id="PTHR37841:SF1">
    <property type="entry name" value="DUF3298 DOMAIN-CONTAINING PROTEIN"/>
    <property type="match status" value="1"/>
</dbReference>
<dbReference type="Pfam" id="PF14903">
    <property type="entry name" value="WG_beta_rep"/>
    <property type="match status" value="5"/>
</dbReference>
<accession>A0ABS5VW75</accession>